<comment type="caution">
    <text evidence="1">The sequence shown here is derived from an EMBL/GenBank/DDBJ whole genome shotgun (WGS) entry which is preliminary data.</text>
</comment>
<dbReference type="Proteomes" id="UP001589738">
    <property type="component" value="Unassembled WGS sequence"/>
</dbReference>
<dbReference type="EMBL" id="JBHLUU010000116">
    <property type="protein sequence ID" value="MFC0477098.1"/>
    <property type="molecule type" value="Genomic_DNA"/>
</dbReference>
<dbReference type="Pfam" id="PF14044">
    <property type="entry name" value="NETI"/>
    <property type="match status" value="1"/>
</dbReference>
<evidence type="ECO:0000313" key="1">
    <source>
        <dbReference type="EMBL" id="MFC0477098.1"/>
    </source>
</evidence>
<organism evidence="1 2">
    <name type="scientific">Robertmurraya beringensis</name>
    <dbReference type="NCBI Taxonomy" id="641660"/>
    <lineage>
        <taxon>Bacteria</taxon>
        <taxon>Bacillati</taxon>
        <taxon>Bacillota</taxon>
        <taxon>Bacilli</taxon>
        <taxon>Bacillales</taxon>
        <taxon>Bacillaceae</taxon>
        <taxon>Robertmurraya</taxon>
    </lineage>
</organism>
<dbReference type="InterPro" id="IPR025930">
    <property type="entry name" value="NETI"/>
</dbReference>
<sequence length="66" mass="7705">MTKPKKTIFEVEENETLSDCLERMAKEGYTPVKRTEKPVFQEVKEAGEVTYEPIARKIVFEARLIE</sequence>
<dbReference type="RefSeq" id="WP_160548543.1">
    <property type="nucleotide sequence ID" value="NZ_JBHLUU010000116.1"/>
</dbReference>
<reference evidence="1 2" key="1">
    <citation type="submission" date="2024-09" db="EMBL/GenBank/DDBJ databases">
        <authorList>
            <person name="Sun Q."/>
            <person name="Mori K."/>
        </authorList>
    </citation>
    <scope>NUCLEOTIDE SEQUENCE [LARGE SCALE GENOMIC DNA]</scope>
    <source>
        <strain evidence="1 2">CGMCC 1.9126</strain>
    </source>
</reference>
<name>A0ABV6KUT9_9BACI</name>
<accession>A0ABV6KUT9</accession>
<keyword evidence="2" id="KW-1185">Reference proteome</keyword>
<evidence type="ECO:0000313" key="2">
    <source>
        <dbReference type="Proteomes" id="UP001589738"/>
    </source>
</evidence>
<gene>
    <name evidence="1" type="ORF">ACFFHF_17985</name>
</gene>
<protein>
    <submittedName>
        <fullName evidence="1">NETI motif-containing protein</fullName>
    </submittedName>
</protein>
<proteinExistence type="predicted"/>